<evidence type="ECO:0000313" key="7">
    <source>
        <dbReference type="Proteomes" id="UP001429580"/>
    </source>
</evidence>
<name>A0ABX0V1R2_9HYPH</name>
<gene>
    <name evidence="6" type="ORF">FHS82_002932</name>
</gene>
<evidence type="ECO:0000256" key="2">
    <source>
        <dbReference type="ARBA" id="ARBA00023125"/>
    </source>
</evidence>
<dbReference type="InterPro" id="IPR051015">
    <property type="entry name" value="EvgA-like"/>
</dbReference>
<sequence>MQKMPGYYETFRETAVAPRTEPPPVAVDLHSVLIVDDHPLFCDALAMTLTRLVGIETVEAVGTLEMALLRLEAGPLPDVVVLDLNLPDVNGLDGVVRLRKAVPATPIVVVSSLDELRVVRAALRAGVNAFVPKHADREEFRAAFAAITRGDIHAARMALEMAAASPSEQVVSRLALLTRQQAKILQMVCEGLMNKQIAYELSIAETTVKAHLTAIMRKLGVQTRMQAVLFVKEASFAAMTPEG</sequence>
<dbReference type="SUPFAM" id="SSF52172">
    <property type="entry name" value="CheY-like"/>
    <property type="match status" value="1"/>
</dbReference>
<evidence type="ECO:0000256" key="1">
    <source>
        <dbReference type="ARBA" id="ARBA00022553"/>
    </source>
</evidence>
<evidence type="ECO:0000313" key="6">
    <source>
        <dbReference type="EMBL" id="NIJ59077.1"/>
    </source>
</evidence>
<dbReference type="InterPro" id="IPR016032">
    <property type="entry name" value="Sig_transdc_resp-reg_C-effctor"/>
</dbReference>
<dbReference type="PANTHER" id="PTHR45566:SF1">
    <property type="entry name" value="HTH-TYPE TRANSCRIPTIONAL REGULATOR YHJB-RELATED"/>
    <property type="match status" value="1"/>
</dbReference>
<dbReference type="GO" id="GO:0003677">
    <property type="term" value="F:DNA binding"/>
    <property type="evidence" value="ECO:0007669"/>
    <property type="project" value="UniProtKB-KW"/>
</dbReference>
<comment type="caution">
    <text evidence="6">The sequence shown here is derived from an EMBL/GenBank/DDBJ whole genome shotgun (WGS) entry which is preliminary data.</text>
</comment>
<reference evidence="6 7" key="1">
    <citation type="submission" date="2020-03" db="EMBL/GenBank/DDBJ databases">
        <title>Genomic Encyclopedia of Type Strains, Phase IV (KMG-IV): sequencing the most valuable type-strain genomes for metagenomic binning, comparative biology and taxonomic classification.</title>
        <authorList>
            <person name="Goeker M."/>
        </authorList>
    </citation>
    <scope>NUCLEOTIDE SEQUENCE [LARGE SCALE GENOMIC DNA]</scope>
    <source>
        <strain evidence="6 7">DSM 103870</strain>
    </source>
</reference>
<dbReference type="PROSITE" id="PS50043">
    <property type="entry name" value="HTH_LUXR_2"/>
    <property type="match status" value="1"/>
</dbReference>
<keyword evidence="1 3" id="KW-0597">Phosphoprotein</keyword>
<dbReference type="InterPro" id="IPR011006">
    <property type="entry name" value="CheY-like_superfamily"/>
</dbReference>
<evidence type="ECO:0000259" key="4">
    <source>
        <dbReference type="PROSITE" id="PS50043"/>
    </source>
</evidence>
<dbReference type="CDD" id="cd17535">
    <property type="entry name" value="REC_NarL-like"/>
    <property type="match status" value="1"/>
</dbReference>
<dbReference type="PANTHER" id="PTHR45566">
    <property type="entry name" value="HTH-TYPE TRANSCRIPTIONAL REGULATOR YHJB-RELATED"/>
    <property type="match status" value="1"/>
</dbReference>
<feature type="domain" description="HTH luxR-type" evidence="4">
    <location>
        <begin position="170"/>
        <end position="235"/>
    </location>
</feature>
<dbReference type="PROSITE" id="PS50110">
    <property type="entry name" value="RESPONSE_REGULATORY"/>
    <property type="match status" value="1"/>
</dbReference>
<proteinExistence type="predicted"/>
<dbReference type="EMBL" id="JAASQI010000007">
    <property type="protein sequence ID" value="NIJ59077.1"/>
    <property type="molecule type" value="Genomic_DNA"/>
</dbReference>
<dbReference type="CDD" id="cd06170">
    <property type="entry name" value="LuxR_C_like"/>
    <property type="match status" value="1"/>
</dbReference>
<feature type="modified residue" description="4-aspartylphosphate" evidence="3">
    <location>
        <position position="83"/>
    </location>
</feature>
<feature type="domain" description="Response regulatory" evidence="5">
    <location>
        <begin position="31"/>
        <end position="148"/>
    </location>
</feature>
<dbReference type="InterPro" id="IPR000792">
    <property type="entry name" value="Tscrpt_reg_LuxR_C"/>
</dbReference>
<dbReference type="Pfam" id="PF00072">
    <property type="entry name" value="Response_reg"/>
    <property type="match status" value="1"/>
</dbReference>
<dbReference type="Gene3D" id="3.40.50.2300">
    <property type="match status" value="1"/>
</dbReference>
<dbReference type="PRINTS" id="PR00038">
    <property type="entry name" value="HTHLUXR"/>
</dbReference>
<dbReference type="SMART" id="SM00421">
    <property type="entry name" value="HTH_LUXR"/>
    <property type="match status" value="1"/>
</dbReference>
<dbReference type="SMART" id="SM00448">
    <property type="entry name" value="REC"/>
    <property type="match status" value="1"/>
</dbReference>
<protein>
    <submittedName>
        <fullName evidence="6">DNA-binding NarL/FixJ family response regulator</fullName>
    </submittedName>
</protein>
<keyword evidence="2 6" id="KW-0238">DNA-binding</keyword>
<dbReference type="InterPro" id="IPR058245">
    <property type="entry name" value="NreC/VraR/RcsB-like_REC"/>
</dbReference>
<evidence type="ECO:0000259" key="5">
    <source>
        <dbReference type="PROSITE" id="PS50110"/>
    </source>
</evidence>
<evidence type="ECO:0000256" key="3">
    <source>
        <dbReference type="PROSITE-ProRule" id="PRU00169"/>
    </source>
</evidence>
<dbReference type="Pfam" id="PF00196">
    <property type="entry name" value="GerE"/>
    <property type="match status" value="1"/>
</dbReference>
<organism evidence="6 7">
    <name type="scientific">Pseudochelatococcus lubricantis</name>
    <dbReference type="NCBI Taxonomy" id="1538102"/>
    <lineage>
        <taxon>Bacteria</taxon>
        <taxon>Pseudomonadati</taxon>
        <taxon>Pseudomonadota</taxon>
        <taxon>Alphaproteobacteria</taxon>
        <taxon>Hyphomicrobiales</taxon>
        <taxon>Chelatococcaceae</taxon>
        <taxon>Pseudochelatococcus</taxon>
    </lineage>
</organism>
<keyword evidence="7" id="KW-1185">Reference proteome</keyword>
<accession>A0ABX0V1R2</accession>
<dbReference type="SUPFAM" id="SSF46894">
    <property type="entry name" value="C-terminal effector domain of the bipartite response regulators"/>
    <property type="match status" value="1"/>
</dbReference>
<dbReference type="Proteomes" id="UP001429580">
    <property type="component" value="Unassembled WGS sequence"/>
</dbReference>
<dbReference type="PROSITE" id="PS00622">
    <property type="entry name" value="HTH_LUXR_1"/>
    <property type="match status" value="1"/>
</dbReference>
<dbReference type="InterPro" id="IPR001789">
    <property type="entry name" value="Sig_transdc_resp-reg_receiver"/>
</dbReference>